<dbReference type="EMBL" id="CP002173">
    <property type="protein sequence ID" value="AEA38931.1"/>
    <property type="molecule type" value="Genomic_DNA"/>
</dbReference>
<dbReference type="Gene3D" id="3.30.160.60">
    <property type="entry name" value="Classic Zinc Finger"/>
    <property type="match status" value="1"/>
</dbReference>
<name>F2HHY5_9CRYP</name>
<evidence type="ECO:0000256" key="1">
    <source>
        <dbReference type="ARBA" id="ARBA00022723"/>
    </source>
</evidence>
<dbReference type="GeneID" id="10447173"/>
<keyword evidence="3" id="KW-0862">Zinc</keyword>
<keyword evidence="5" id="KW-0542">Nucleomorph</keyword>
<protein>
    <recommendedName>
        <fullName evidence="4">U1-C C2H2-type zinc finger domain-containing protein</fullName>
    </recommendedName>
</protein>
<gene>
    <name evidence="5" type="ORF">CPARA_2gp273</name>
</gene>
<geneLocation type="nucleomorph" evidence="5"/>
<keyword evidence="1" id="KW-0479">Metal-binding</keyword>
<reference evidence="5 6" key="1">
    <citation type="journal article" date="2011" name="Genome Biol. Evol.">
        <title>Complete nucleomorph genome sequence of the nonphotosynthetic alga Cryptomonas paramecium reveals a core nucleomorph gene set.</title>
        <authorList>
            <person name="Tanifuji G."/>
            <person name="Onodera N.T."/>
            <person name="Wheeler T.J."/>
            <person name="Dlutek M."/>
            <person name="Donaher N."/>
            <person name="Archibald J.M."/>
        </authorList>
    </citation>
    <scope>NUCLEOTIDE SEQUENCE [LARGE SCALE GENOMIC DNA]</scope>
    <source>
        <strain evidence="5 6">CCAP977/2A</strain>
    </source>
</reference>
<proteinExistence type="predicted"/>
<evidence type="ECO:0000313" key="5">
    <source>
        <dbReference type="EMBL" id="AEA38931.1"/>
    </source>
</evidence>
<dbReference type="SUPFAM" id="SSF57667">
    <property type="entry name" value="beta-beta-alpha zinc fingers"/>
    <property type="match status" value="1"/>
</dbReference>
<feature type="domain" description="U1-C C2H2-type zinc finger" evidence="4">
    <location>
        <begin position="4"/>
        <end position="35"/>
    </location>
</feature>
<dbReference type="InterPro" id="IPR036236">
    <property type="entry name" value="Znf_C2H2_sf"/>
</dbReference>
<dbReference type="Proteomes" id="UP000243423">
    <property type="component" value="Nucleomorph 2"/>
</dbReference>
<evidence type="ECO:0000256" key="2">
    <source>
        <dbReference type="ARBA" id="ARBA00022771"/>
    </source>
</evidence>
<dbReference type="GO" id="GO:0008270">
    <property type="term" value="F:zinc ion binding"/>
    <property type="evidence" value="ECO:0007669"/>
    <property type="project" value="UniProtKB-KW"/>
</dbReference>
<dbReference type="InterPro" id="IPR013085">
    <property type="entry name" value="U1-CZ_Znf_C2H2"/>
</dbReference>
<keyword evidence="2" id="KW-0863">Zinc-finger</keyword>
<dbReference type="RefSeq" id="XP_003239829.1">
    <property type="nucleotide sequence ID" value="XM_003239781.1"/>
</dbReference>
<dbReference type="Pfam" id="PF06220">
    <property type="entry name" value="zf-U1"/>
    <property type="match status" value="1"/>
</dbReference>
<evidence type="ECO:0000256" key="3">
    <source>
        <dbReference type="ARBA" id="ARBA00022833"/>
    </source>
</evidence>
<accession>F2HHY5</accession>
<organism evidence="5 6">
    <name type="scientific">Cryptomonas paramaecium</name>
    <dbReference type="NCBI Taxonomy" id="2898"/>
    <lineage>
        <taxon>Eukaryota</taxon>
        <taxon>Cryptophyceae</taxon>
        <taxon>Cryptomonadales</taxon>
        <taxon>Cryptomonadaceae</taxon>
        <taxon>Cryptomonas</taxon>
    </lineage>
</organism>
<evidence type="ECO:0000313" key="6">
    <source>
        <dbReference type="Proteomes" id="UP000243423"/>
    </source>
</evidence>
<dbReference type="AlphaFoldDB" id="F2HHY5"/>
<evidence type="ECO:0000259" key="4">
    <source>
        <dbReference type="Pfam" id="PF06220"/>
    </source>
</evidence>
<sequence>MLICFYCKIFIFNTSQKVYKQHTEGNRHRINVCVYIKNFYLNWLLKRVNN</sequence>